<dbReference type="RefSeq" id="WP_104763818.1">
    <property type="nucleotide sequence ID" value="NZ_FZPM01000039.1"/>
</dbReference>
<dbReference type="EMBL" id="NXLW01000027">
    <property type="protein sequence ID" value="RDU69762.1"/>
    <property type="molecule type" value="Genomic_DNA"/>
</dbReference>
<gene>
    <name evidence="8" type="ORF">CQA66_08850</name>
</gene>
<dbReference type="OrthoDB" id="9808822at2"/>
<dbReference type="Gene3D" id="3.30.1220.10">
    <property type="entry name" value="CobW-like, C-terminal domain"/>
    <property type="match status" value="1"/>
</dbReference>
<dbReference type="Pfam" id="PF07683">
    <property type="entry name" value="CobW_C"/>
    <property type="match status" value="1"/>
</dbReference>
<keyword evidence="3" id="KW-0143">Chaperone</keyword>
<dbReference type="InterPro" id="IPR036627">
    <property type="entry name" value="CobW-likC_sf"/>
</dbReference>
<protein>
    <submittedName>
        <fullName evidence="8">GTP-binding protein</fullName>
    </submittedName>
</protein>
<dbReference type="AlphaFoldDB" id="A0A3D8IWY2"/>
<dbReference type="CDD" id="cd03112">
    <property type="entry name" value="CobW-like"/>
    <property type="match status" value="1"/>
</dbReference>
<evidence type="ECO:0000256" key="6">
    <source>
        <dbReference type="ARBA" id="ARBA00049117"/>
    </source>
</evidence>
<evidence type="ECO:0000313" key="8">
    <source>
        <dbReference type="EMBL" id="RDU69762.1"/>
    </source>
</evidence>
<dbReference type="InterPro" id="IPR051316">
    <property type="entry name" value="Zinc-reg_GTPase_activator"/>
</dbReference>
<sequence>MAKIPVHIITGFLGSGKTTFLREILQNQKDSNIALVVNELGEIGLDNILIDSEFIEEKTVVISSGCMCCHKREDLSEKFKELLNRYEQNGQKLDRILIETTGLASPAPILFTFLSDAFLSNHFEVANIITCIDSLNGLSQIQNNEEALSQIIHSDCIVFTKVDLNADIESLGHYIHSLHYGIKLIRKELFSFENLLEIKHEVSDTNQTTTTPHKDSIHSLCLYFEEVIDWSAFSIWLSMLLHRYGSQILRIKGLVDIGEEYLIHINGVGHLVHPPTHIKDLKKEKRSKLVFIAKNLELNLIEESLKRFLALAPSNF</sequence>
<dbReference type="SMART" id="SM00833">
    <property type="entry name" value="CobW_C"/>
    <property type="match status" value="1"/>
</dbReference>
<comment type="function">
    <text evidence="5">Zinc chaperone that directly transfers zinc cofactor to target proteins, thereby activating them. Zinc is transferred from the CXCC motif in the GTPase domain to the zinc binding site in target proteins in a process requiring GTP hydrolysis.</text>
</comment>
<keyword evidence="9" id="KW-1185">Reference proteome</keyword>
<evidence type="ECO:0000256" key="5">
    <source>
        <dbReference type="ARBA" id="ARBA00045658"/>
    </source>
</evidence>
<dbReference type="SUPFAM" id="SSF52540">
    <property type="entry name" value="P-loop containing nucleoside triphosphate hydrolases"/>
    <property type="match status" value="1"/>
</dbReference>
<dbReference type="Proteomes" id="UP000256424">
    <property type="component" value="Unassembled WGS sequence"/>
</dbReference>
<dbReference type="SUPFAM" id="SSF90002">
    <property type="entry name" value="Hypothetical protein YjiA, C-terminal domain"/>
    <property type="match status" value="1"/>
</dbReference>
<dbReference type="InterPro" id="IPR003495">
    <property type="entry name" value="CobW/HypB/UreG_nucleotide-bd"/>
</dbReference>
<keyword evidence="1" id="KW-0547">Nucleotide-binding</keyword>
<comment type="catalytic activity">
    <reaction evidence="6">
        <text>GTP + H2O = GDP + phosphate + H(+)</text>
        <dbReference type="Rhea" id="RHEA:19669"/>
        <dbReference type="ChEBI" id="CHEBI:15377"/>
        <dbReference type="ChEBI" id="CHEBI:15378"/>
        <dbReference type="ChEBI" id="CHEBI:37565"/>
        <dbReference type="ChEBI" id="CHEBI:43474"/>
        <dbReference type="ChEBI" id="CHEBI:58189"/>
    </reaction>
    <physiologicalReaction direction="left-to-right" evidence="6">
        <dbReference type="Rhea" id="RHEA:19670"/>
    </physiologicalReaction>
</comment>
<dbReference type="PANTHER" id="PTHR13748">
    <property type="entry name" value="COBW-RELATED"/>
    <property type="match status" value="1"/>
</dbReference>
<accession>A0A3D8IWY2</accession>
<evidence type="ECO:0000256" key="1">
    <source>
        <dbReference type="ARBA" id="ARBA00022741"/>
    </source>
</evidence>
<evidence type="ECO:0000256" key="2">
    <source>
        <dbReference type="ARBA" id="ARBA00022801"/>
    </source>
</evidence>
<dbReference type="InterPro" id="IPR011629">
    <property type="entry name" value="CobW-like_C"/>
</dbReference>
<keyword evidence="2" id="KW-0378">Hydrolase</keyword>
<evidence type="ECO:0000256" key="4">
    <source>
        <dbReference type="ARBA" id="ARBA00034320"/>
    </source>
</evidence>
<dbReference type="Gene3D" id="3.40.50.300">
    <property type="entry name" value="P-loop containing nucleotide triphosphate hydrolases"/>
    <property type="match status" value="1"/>
</dbReference>
<comment type="similarity">
    <text evidence="4">Belongs to the SIMIBI class G3E GTPase family. ZNG1 subfamily.</text>
</comment>
<reference evidence="8 9" key="1">
    <citation type="submission" date="2018-04" db="EMBL/GenBank/DDBJ databases">
        <title>Novel Campyloabacter and Helicobacter Species and Strains.</title>
        <authorList>
            <person name="Mannion A.J."/>
            <person name="Shen Z."/>
            <person name="Fox J.G."/>
        </authorList>
    </citation>
    <scope>NUCLEOTIDE SEQUENCE [LARGE SCALE GENOMIC DNA]</scope>
    <source>
        <strain evidence="8 9">MIT 97-5075</strain>
    </source>
</reference>
<evidence type="ECO:0000256" key="3">
    <source>
        <dbReference type="ARBA" id="ARBA00023186"/>
    </source>
</evidence>
<organism evidence="8 9">
    <name type="scientific">Helicobacter aurati</name>
    <dbReference type="NCBI Taxonomy" id="137778"/>
    <lineage>
        <taxon>Bacteria</taxon>
        <taxon>Pseudomonadati</taxon>
        <taxon>Campylobacterota</taxon>
        <taxon>Epsilonproteobacteria</taxon>
        <taxon>Campylobacterales</taxon>
        <taxon>Helicobacteraceae</taxon>
        <taxon>Helicobacter</taxon>
    </lineage>
</organism>
<dbReference type="InterPro" id="IPR027417">
    <property type="entry name" value="P-loop_NTPase"/>
</dbReference>
<dbReference type="PANTHER" id="PTHR13748:SF62">
    <property type="entry name" value="COBW DOMAIN-CONTAINING PROTEIN"/>
    <property type="match status" value="1"/>
</dbReference>
<proteinExistence type="inferred from homology"/>
<dbReference type="Pfam" id="PF02492">
    <property type="entry name" value="cobW"/>
    <property type="match status" value="1"/>
</dbReference>
<feature type="domain" description="CobW C-terminal" evidence="7">
    <location>
        <begin position="217"/>
        <end position="309"/>
    </location>
</feature>
<dbReference type="GO" id="GO:0000166">
    <property type="term" value="F:nucleotide binding"/>
    <property type="evidence" value="ECO:0007669"/>
    <property type="project" value="UniProtKB-KW"/>
</dbReference>
<name>A0A3D8IWY2_9HELI</name>
<evidence type="ECO:0000313" key="9">
    <source>
        <dbReference type="Proteomes" id="UP000256424"/>
    </source>
</evidence>
<comment type="caution">
    <text evidence="8">The sequence shown here is derived from an EMBL/GenBank/DDBJ whole genome shotgun (WGS) entry which is preliminary data.</text>
</comment>
<dbReference type="GO" id="GO:0005737">
    <property type="term" value="C:cytoplasm"/>
    <property type="evidence" value="ECO:0007669"/>
    <property type="project" value="TreeGrafter"/>
</dbReference>
<dbReference type="GO" id="GO:0016787">
    <property type="term" value="F:hydrolase activity"/>
    <property type="evidence" value="ECO:0007669"/>
    <property type="project" value="UniProtKB-KW"/>
</dbReference>
<evidence type="ECO:0000259" key="7">
    <source>
        <dbReference type="SMART" id="SM00833"/>
    </source>
</evidence>